<keyword evidence="1" id="KW-0645">Protease</keyword>
<dbReference type="SUPFAM" id="SSF50156">
    <property type="entry name" value="PDZ domain-like"/>
    <property type="match status" value="1"/>
</dbReference>
<dbReference type="Gene3D" id="3.20.190.20">
    <property type="match status" value="1"/>
</dbReference>
<dbReference type="Proteomes" id="UP000636800">
    <property type="component" value="Chromosome 7"/>
</dbReference>
<sequence length="221" mass="25113">MELDIQIYGLGVLVRRVEPTSPAHGILKEGDVIVSFDGVKVGCEGTVRFRSSERIAFRCLISKKFSGDSAELGIIRDGSYMKVQTILQPRVHLEESEDSIGLKLMAKARYSLASFKGEQIVILSLVLANEVNDGYEDLENQQILKFNGTRIKNIGHLAHLIDTCKEKYLLFEFEENFLAVLDRERAFCCLAIYPEELWYPERKICRFAGAIRGYRRQSTAK</sequence>
<evidence type="ECO:0000313" key="5">
    <source>
        <dbReference type="EMBL" id="KAG0474200.1"/>
    </source>
</evidence>
<evidence type="ECO:0000259" key="4">
    <source>
        <dbReference type="PROSITE" id="PS50106"/>
    </source>
</evidence>
<dbReference type="PANTHER" id="PTHR45980:SF6">
    <property type="entry name" value="PROTEASE DO-LIKE 2, CHLOROPLASTIC"/>
    <property type="match status" value="1"/>
</dbReference>
<dbReference type="GO" id="GO:0004252">
    <property type="term" value="F:serine-type endopeptidase activity"/>
    <property type="evidence" value="ECO:0007669"/>
    <property type="project" value="TreeGrafter"/>
</dbReference>
<keyword evidence="6" id="KW-1185">Reference proteome</keyword>
<dbReference type="PANTHER" id="PTHR45980">
    <property type="match status" value="1"/>
</dbReference>
<dbReference type="Gene3D" id="2.30.42.10">
    <property type="match status" value="1"/>
</dbReference>
<proteinExistence type="predicted"/>
<dbReference type="GO" id="GO:0006508">
    <property type="term" value="P:proteolysis"/>
    <property type="evidence" value="ECO:0007669"/>
    <property type="project" value="UniProtKB-KW"/>
</dbReference>
<accession>A0A835QJ04</accession>
<dbReference type="OrthoDB" id="5594417at2759"/>
<gene>
    <name evidence="5" type="ORF">HPP92_016057</name>
</gene>
<evidence type="ECO:0000256" key="1">
    <source>
        <dbReference type="ARBA" id="ARBA00022670"/>
    </source>
</evidence>
<organism evidence="5 6">
    <name type="scientific">Vanilla planifolia</name>
    <name type="common">Vanilla</name>
    <dbReference type="NCBI Taxonomy" id="51239"/>
    <lineage>
        <taxon>Eukaryota</taxon>
        <taxon>Viridiplantae</taxon>
        <taxon>Streptophyta</taxon>
        <taxon>Embryophyta</taxon>
        <taxon>Tracheophyta</taxon>
        <taxon>Spermatophyta</taxon>
        <taxon>Magnoliopsida</taxon>
        <taxon>Liliopsida</taxon>
        <taxon>Asparagales</taxon>
        <taxon>Orchidaceae</taxon>
        <taxon>Vanilloideae</taxon>
        <taxon>Vanilleae</taxon>
        <taxon>Vanilla</taxon>
    </lineage>
</organism>
<dbReference type="InterPro" id="IPR036034">
    <property type="entry name" value="PDZ_sf"/>
</dbReference>
<keyword evidence="2" id="KW-0378">Hydrolase</keyword>
<evidence type="ECO:0000313" key="6">
    <source>
        <dbReference type="Proteomes" id="UP000636800"/>
    </source>
</evidence>
<dbReference type="InterPro" id="IPR041517">
    <property type="entry name" value="DEGP_PDZ"/>
</dbReference>
<dbReference type="InterPro" id="IPR046449">
    <property type="entry name" value="DEGP_PDZ_sf"/>
</dbReference>
<feature type="domain" description="PDZ" evidence="4">
    <location>
        <begin position="1"/>
        <end position="41"/>
    </location>
</feature>
<evidence type="ECO:0000256" key="2">
    <source>
        <dbReference type="ARBA" id="ARBA00022801"/>
    </source>
</evidence>
<reference evidence="5 6" key="1">
    <citation type="journal article" date="2020" name="Nat. Food">
        <title>A phased Vanilla planifolia genome enables genetic improvement of flavour and production.</title>
        <authorList>
            <person name="Hasing T."/>
            <person name="Tang H."/>
            <person name="Brym M."/>
            <person name="Khazi F."/>
            <person name="Huang T."/>
            <person name="Chambers A.H."/>
        </authorList>
    </citation>
    <scope>NUCLEOTIDE SEQUENCE [LARGE SCALE GENOMIC DNA]</scope>
    <source>
        <tissue evidence="5">Leaf</tissue>
    </source>
</reference>
<dbReference type="PROSITE" id="PS50106">
    <property type="entry name" value="PDZ"/>
    <property type="match status" value="1"/>
</dbReference>
<dbReference type="Pfam" id="PF17815">
    <property type="entry name" value="PDZ_3"/>
    <property type="match status" value="1"/>
</dbReference>
<name>A0A835QJ04_VANPL</name>
<comment type="caution">
    <text evidence="5">The sequence shown here is derived from an EMBL/GenBank/DDBJ whole genome shotgun (WGS) entry which is preliminary data.</text>
</comment>
<keyword evidence="3" id="KW-0720">Serine protease</keyword>
<dbReference type="InterPro" id="IPR001478">
    <property type="entry name" value="PDZ"/>
</dbReference>
<dbReference type="AlphaFoldDB" id="A0A835QJ04"/>
<protein>
    <recommendedName>
        <fullName evidence="4">PDZ domain-containing protein</fullName>
    </recommendedName>
</protein>
<evidence type="ECO:0000256" key="3">
    <source>
        <dbReference type="ARBA" id="ARBA00022825"/>
    </source>
</evidence>
<dbReference type="EMBL" id="JADCNL010000007">
    <property type="protein sequence ID" value="KAG0474200.1"/>
    <property type="molecule type" value="Genomic_DNA"/>
</dbReference>
<dbReference type="Pfam" id="PF13180">
    <property type="entry name" value="PDZ_2"/>
    <property type="match status" value="1"/>
</dbReference>